<evidence type="ECO:0000313" key="1">
    <source>
        <dbReference type="EnsemblPlants" id="TraesCS1B02G125600.1"/>
    </source>
</evidence>
<proteinExistence type="predicted"/>
<keyword evidence="2" id="KW-1185">Reference proteome</keyword>
<dbReference type="OrthoDB" id="695359at2759"/>
<accession>A0A3B5YU33</accession>
<organism evidence="1">
    <name type="scientific">Triticum aestivum</name>
    <name type="common">Wheat</name>
    <dbReference type="NCBI Taxonomy" id="4565"/>
    <lineage>
        <taxon>Eukaryota</taxon>
        <taxon>Viridiplantae</taxon>
        <taxon>Streptophyta</taxon>
        <taxon>Embryophyta</taxon>
        <taxon>Tracheophyta</taxon>
        <taxon>Spermatophyta</taxon>
        <taxon>Magnoliopsida</taxon>
        <taxon>Liliopsida</taxon>
        <taxon>Poales</taxon>
        <taxon>Poaceae</taxon>
        <taxon>BOP clade</taxon>
        <taxon>Pooideae</taxon>
        <taxon>Triticodae</taxon>
        <taxon>Triticeae</taxon>
        <taxon>Triticinae</taxon>
        <taxon>Triticum</taxon>
    </lineage>
</organism>
<name>A0A3B5YU33_WHEAT</name>
<dbReference type="Gramene" id="TraesROB_scaffold_185978_01G000100.1">
    <property type="protein sequence ID" value="TraesROB_scaffold_185978_01G000100.1"/>
    <property type="gene ID" value="TraesROB_scaffold_185978_01G000100"/>
</dbReference>
<dbReference type="Proteomes" id="UP000019116">
    <property type="component" value="Chromosome 1B"/>
</dbReference>
<sequence length="354" mass="40517">MVSMGMAAQLMVFVLERIMSECTSKQKINTDLHGFLFCVKGLIDALYHLILNASQEEPQVVNYKKRVSGAETFIPLVQYVSRLKPVMHIVNPVGEMRGRTYQVVTEEGKRLMASLIRTLHDFHRAGKCPEQFCASDIAVTSTGRVKHTNTSLLRGKTDELVLRNYEDARDIFEKTVFDGYDPTLIPEDIKHLLQLMTSPGAISAEYVISTHASLVPLSNRYQFYLDMCDHITSVLDGNPEQNDILSSLPYGDKWVEKLEGNLLLEESFHRSGPYDTEGSAMAFLKFYRDTLMCRMENFMKPFKSFPGMKPLEYTKGDFESVLLVTYPMCLPRMQEELEKHKQLRDLNLQNLTFI</sequence>
<protein>
    <submittedName>
        <fullName evidence="1">Uncharacterized protein</fullName>
    </submittedName>
</protein>
<dbReference type="Gramene" id="TraesWEE_scaffold_242006_01G000100.1">
    <property type="protein sequence ID" value="TraesWEE_scaffold_242006_01G000100.1"/>
    <property type="gene ID" value="TraesWEE_scaffold_242006_01G000100"/>
</dbReference>
<dbReference type="PANTHER" id="PTHR35161">
    <property type="entry name" value="OS02G0303100 PROTEIN"/>
    <property type="match status" value="1"/>
</dbReference>
<reference evidence="1" key="1">
    <citation type="submission" date="2018-08" db="EMBL/GenBank/DDBJ databases">
        <authorList>
            <person name="Rossello M."/>
        </authorList>
    </citation>
    <scope>NUCLEOTIDE SEQUENCE [LARGE SCALE GENOMIC DNA]</scope>
    <source>
        <strain evidence="1">cv. Chinese Spring</strain>
    </source>
</reference>
<evidence type="ECO:0000313" key="2">
    <source>
        <dbReference type="Proteomes" id="UP000019116"/>
    </source>
</evidence>
<dbReference type="PANTHER" id="PTHR35161:SF4">
    <property type="entry name" value="OS02G0303100 PROTEIN"/>
    <property type="match status" value="1"/>
</dbReference>
<dbReference type="EnsemblPlants" id="TraesCS1B02G125600.1">
    <property type="protein sequence ID" value="TraesCS1B02G125600.1"/>
    <property type="gene ID" value="TraesCS1B02G125600"/>
</dbReference>
<dbReference type="Gramene" id="TraesCS1B03G0342000.1">
    <property type="protein sequence ID" value="TraesCS1B03G0342000.1.CDS"/>
    <property type="gene ID" value="TraesCS1B03G0342000"/>
</dbReference>
<dbReference type="Gramene" id="TraesCLE_scaffold_203769_01G000100.1">
    <property type="protein sequence ID" value="TraesCLE_scaffold_203769_01G000100.1"/>
    <property type="gene ID" value="TraesCLE_scaffold_203769_01G000100"/>
</dbReference>
<dbReference type="AlphaFoldDB" id="A0A3B5YU33"/>
<reference evidence="1" key="2">
    <citation type="submission" date="2018-10" db="UniProtKB">
        <authorList>
            <consortium name="EnsemblPlants"/>
        </authorList>
    </citation>
    <scope>IDENTIFICATION</scope>
</reference>
<dbReference type="Gramene" id="TraesCS1B02G125600.1">
    <property type="protein sequence ID" value="TraesCS1B02G125600.1"/>
    <property type="gene ID" value="TraesCS1B02G125600"/>
</dbReference>